<reference evidence="1" key="1">
    <citation type="journal article" date="2013" name="J. Plant Res.">
        <title>Effect of fungi and light on seed germination of three Opuntia species from semiarid lands of central Mexico.</title>
        <authorList>
            <person name="Delgado-Sanchez P."/>
            <person name="Jimenez-Bremont J.F."/>
            <person name="Guerrero-Gonzalez Mde L."/>
            <person name="Flores J."/>
        </authorList>
    </citation>
    <scope>NUCLEOTIDE SEQUENCE</scope>
    <source>
        <tissue evidence="1">Cladode</tissue>
    </source>
</reference>
<organism evidence="1">
    <name type="scientific">Opuntia streptacantha</name>
    <name type="common">Prickly pear cactus</name>
    <name type="synonym">Opuntia cardona</name>
    <dbReference type="NCBI Taxonomy" id="393608"/>
    <lineage>
        <taxon>Eukaryota</taxon>
        <taxon>Viridiplantae</taxon>
        <taxon>Streptophyta</taxon>
        <taxon>Embryophyta</taxon>
        <taxon>Tracheophyta</taxon>
        <taxon>Spermatophyta</taxon>
        <taxon>Magnoliopsida</taxon>
        <taxon>eudicotyledons</taxon>
        <taxon>Gunneridae</taxon>
        <taxon>Pentapetalae</taxon>
        <taxon>Caryophyllales</taxon>
        <taxon>Cactineae</taxon>
        <taxon>Cactaceae</taxon>
        <taxon>Opuntioideae</taxon>
        <taxon>Opuntia</taxon>
    </lineage>
</organism>
<proteinExistence type="predicted"/>
<protein>
    <submittedName>
        <fullName evidence="1">Uncharacterized protein</fullName>
    </submittedName>
</protein>
<reference evidence="1" key="2">
    <citation type="submission" date="2020-07" db="EMBL/GenBank/DDBJ databases">
        <authorList>
            <person name="Vera ALvarez R."/>
            <person name="Arias-Moreno D.M."/>
            <person name="Jimenez-Jacinto V."/>
            <person name="Jimenez-Bremont J.F."/>
            <person name="Swaminathan K."/>
            <person name="Moose S.P."/>
            <person name="Guerrero-Gonzalez M.L."/>
            <person name="Marino-Ramirez L."/>
            <person name="Landsman D."/>
            <person name="Rodriguez-Kessler M."/>
            <person name="Delgado-Sanchez P."/>
        </authorList>
    </citation>
    <scope>NUCLEOTIDE SEQUENCE</scope>
    <source>
        <tissue evidence="1">Cladode</tissue>
    </source>
</reference>
<name>A0A7C9DIA5_OPUST</name>
<accession>A0A7C9DIA5</accession>
<evidence type="ECO:0000313" key="1">
    <source>
        <dbReference type="EMBL" id="MBA4639208.1"/>
    </source>
</evidence>
<dbReference type="AlphaFoldDB" id="A0A7C9DIA5"/>
<sequence>MRPVRNTEDIITNPSYRRIAELFWRWNEEGGLPYGCHLCCYEHRNLTLNVNSIVLIFHTEASREHGKICFGGSIDGEKRIRRQSSTRARTHINNGPLFL</sequence>
<dbReference type="EMBL" id="GISG01112612">
    <property type="protein sequence ID" value="MBA4639208.1"/>
    <property type="molecule type" value="Transcribed_RNA"/>
</dbReference>